<organism evidence="2 3">
    <name type="scientific">Agathobacter rectalis</name>
    <dbReference type="NCBI Taxonomy" id="39491"/>
    <lineage>
        <taxon>Bacteria</taxon>
        <taxon>Bacillati</taxon>
        <taxon>Bacillota</taxon>
        <taxon>Clostridia</taxon>
        <taxon>Lachnospirales</taxon>
        <taxon>Lachnospiraceae</taxon>
        <taxon>Agathobacter</taxon>
    </lineage>
</organism>
<dbReference type="AlphaFoldDB" id="A0AAX0BJR7"/>
<dbReference type="PROSITE" id="PS50943">
    <property type="entry name" value="HTH_CROC1"/>
    <property type="match status" value="1"/>
</dbReference>
<feature type="domain" description="HTH cro/C1-type" evidence="1">
    <location>
        <begin position="14"/>
        <end position="69"/>
    </location>
</feature>
<dbReference type="GO" id="GO:0003677">
    <property type="term" value="F:DNA binding"/>
    <property type="evidence" value="ECO:0007669"/>
    <property type="project" value="InterPro"/>
</dbReference>
<comment type="caution">
    <text evidence="2">The sequence shown here is derived from an EMBL/GenBank/DDBJ whole genome shotgun (WGS) entry which is preliminary data.</text>
</comment>
<reference evidence="2" key="2">
    <citation type="submission" date="2020-02" db="EMBL/GenBank/DDBJ databases">
        <authorList>
            <person name="Littmann E."/>
            <person name="Sorbara M."/>
        </authorList>
    </citation>
    <scope>NUCLEOTIDE SEQUENCE</scope>
    <source>
        <strain evidence="2">MSK.17.79</strain>
    </source>
</reference>
<reference evidence="2" key="1">
    <citation type="journal article" date="2020" name="Cell Host Microbe">
        <title>Functional and Genomic Variation between Human-Derived Isolates of Lachnospiraceae Reveals Inter- and Intra-Species Diversity.</title>
        <authorList>
            <person name="Sorbara M.T."/>
            <person name="Littmann E.R."/>
            <person name="Fontana E."/>
            <person name="Moody T.U."/>
            <person name="Kohout C.E."/>
            <person name="Gjonbalaj M."/>
            <person name="Eaton V."/>
            <person name="Seok R."/>
            <person name="Leiner I.M."/>
            <person name="Pamer E.G."/>
        </authorList>
    </citation>
    <scope>NUCLEOTIDE SEQUENCE</scope>
    <source>
        <strain evidence="2">MSK.17.79</strain>
    </source>
</reference>
<dbReference type="EMBL" id="JAAILW010000061">
    <property type="protein sequence ID" value="NSC28656.1"/>
    <property type="molecule type" value="Genomic_DNA"/>
</dbReference>
<dbReference type="SUPFAM" id="SSF47413">
    <property type="entry name" value="lambda repressor-like DNA-binding domains"/>
    <property type="match status" value="1"/>
</dbReference>
<sequence>MYEHIDMKKTGILLKYRIEKAGYTVKDIQKLLQLSCPQPIYRWFKGMILPSVDHLYVLSRLLKIHMEDLLVPQCESVRDMEMCVCTSRYKRLFEYWKHLCINKCA</sequence>
<dbReference type="Gene3D" id="1.10.260.40">
    <property type="entry name" value="lambda repressor-like DNA-binding domains"/>
    <property type="match status" value="1"/>
</dbReference>
<protein>
    <submittedName>
        <fullName evidence="2">Helix-turn-helix transcriptional regulator</fullName>
    </submittedName>
</protein>
<proteinExistence type="predicted"/>
<dbReference type="Proteomes" id="UP001193670">
    <property type="component" value="Unassembled WGS sequence"/>
</dbReference>
<evidence type="ECO:0000259" key="1">
    <source>
        <dbReference type="PROSITE" id="PS50943"/>
    </source>
</evidence>
<evidence type="ECO:0000313" key="3">
    <source>
        <dbReference type="Proteomes" id="UP001193670"/>
    </source>
</evidence>
<gene>
    <name evidence="2" type="ORF">G4319_15305</name>
</gene>
<dbReference type="InterPro" id="IPR001387">
    <property type="entry name" value="Cro/C1-type_HTH"/>
</dbReference>
<accession>A0AAX0BJR7</accession>
<dbReference type="RefSeq" id="WP_173840924.1">
    <property type="nucleotide sequence ID" value="NZ_JAAILW010000061.1"/>
</dbReference>
<dbReference type="CDD" id="cd00093">
    <property type="entry name" value="HTH_XRE"/>
    <property type="match status" value="1"/>
</dbReference>
<name>A0AAX0BJR7_9FIRM</name>
<evidence type="ECO:0000313" key="2">
    <source>
        <dbReference type="EMBL" id="NSC28656.1"/>
    </source>
</evidence>
<dbReference type="InterPro" id="IPR010982">
    <property type="entry name" value="Lambda_DNA-bd_dom_sf"/>
</dbReference>